<feature type="signal peptide" evidence="1">
    <location>
        <begin position="1"/>
        <end position="23"/>
    </location>
</feature>
<protein>
    <submittedName>
        <fullName evidence="2">Uncharacterized protein</fullName>
    </submittedName>
</protein>
<dbReference type="EMBL" id="GGMR01009739">
    <property type="protein sequence ID" value="MBY22358.1"/>
    <property type="molecule type" value="Transcribed_RNA"/>
</dbReference>
<gene>
    <name evidence="2" type="ORF">g.78822</name>
</gene>
<proteinExistence type="predicted"/>
<accession>A0A2S2NZH7</accession>
<reference evidence="2" key="1">
    <citation type="submission" date="2018-04" db="EMBL/GenBank/DDBJ databases">
        <title>Transcriptome of Schizaphis graminum biotype I.</title>
        <authorList>
            <person name="Scully E.D."/>
            <person name="Geib S.M."/>
            <person name="Palmer N.A."/>
            <person name="Koch K."/>
            <person name="Bradshaw J."/>
            <person name="Heng-Moss T."/>
            <person name="Sarath G."/>
        </authorList>
    </citation>
    <scope>NUCLEOTIDE SEQUENCE</scope>
</reference>
<dbReference type="AlphaFoldDB" id="A0A2S2NZH7"/>
<evidence type="ECO:0000256" key="1">
    <source>
        <dbReference type="SAM" id="SignalP"/>
    </source>
</evidence>
<name>A0A2S2NZH7_SCHGA</name>
<sequence>MVNPSKMLGIFIIFCYFIHYSHSDEYPKPVQDCINLMIEHKLIVETPIANSSMLSSIYVNWNFPIPESMLAELKAKILIEPLKTYIDNYSPKKLSGGAQEVPLAFCLRQEEKKNDSSCSSSSITV</sequence>
<feature type="chain" id="PRO_5015521368" evidence="1">
    <location>
        <begin position="24"/>
        <end position="125"/>
    </location>
</feature>
<evidence type="ECO:0000313" key="2">
    <source>
        <dbReference type="EMBL" id="MBY22358.1"/>
    </source>
</evidence>
<organism evidence="2">
    <name type="scientific">Schizaphis graminum</name>
    <name type="common">Green bug aphid</name>
    <dbReference type="NCBI Taxonomy" id="13262"/>
    <lineage>
        <taxon>Eukaryota</taxon>
        <taxon>Metazoa</taxon>
        <taxon>Ecdysozoa</taxon>
        <taxon>Arthropoda</taxon>
        <taxon>Hexapoda</taxon>
        <taxon>Insecta</taxon>
        <taxon>Pterygota</taxon>
        <taxon>Neoptera</taxon>
        <taxon>Paraneoptera</taxon>
        <taxon>Hemiptera</taxon>
        <taxon>Sternorrhyncha</taxon>
        <taxon>Aphidomorpha</taxon>
        <taxon>Aphidoidea</taxon>
        <taxon>Aphididae</taxon>
        <taxon>Aphidini</taxon>
        <taxon>Schizaphis</taxon>
    </lineage>
</organism>
<keyword evidence="1" id="KW-0732">Signal</keyword>